<name>A0A0E0MS10_ORYRU</name>
<evidence type="ECO:0000313" key="2">
    <source>
        <dbReference type="EnsemblPlants" id="ORUFI01G05020.1"/>
    </source>
</evidence>
<evidence type="ECO:0000256" key="1">
    <source>
        <dbReference type="SAM" id="MobiDB-lite"/>
    </source>
</evidence>
<feature type="region of interest" description="Disordered" evidence="1">
    <location>
        <begin position="46"/>
        <end position="67"/>
    </location>
</feature>
<protein>
    <submittedName>
        <fullName evidence="2">Uncharacterized protein</fullName>
    </submittedName>
</protein>
<dbReference type="AlphaFoldDB" id="A0A0E0MS10"/>
<dbReference type="Proteomes" id="UP000008022">
    <property type="component" value="Unassembled WGS sequence"/>
</dbReference>
<dbReference type="EnsemblPlants" id="ORUFI01G05020.1">
    <property type="protein sequence ID" value="ORUFI01G05020.1"/>
    <property type="gene ID" value="ORUFI01G05020"/>
</dbReference>
<evidence type="ECO:0000313" key="3">
    <source>
        <dbReference type="Proteomes" id="UP000008022"/>
    </source>
</evidence>
<keyword evidence="3" id="KW-1185">Reference proteome</keyword>
<dbReference type="Gramene" id="ORUFI01G05020.1">
    <property type="protein sequence ID" value="ORUFI01G05020.1"/>
    <property type="gene ID" value="ORUFI01G05020"/>
</dbReference>
<dbReference type="HOGENOM" id="CLU_1734467_0_0_1"/>
<proteinExistence type="predicted"/>
<sequence>MVEHEQCGSCVVDRCLSLNNAGRVAISGTTQFCRRRRRRRYIYYDEQASRPAETPEPGEEEASSPATNKLVAGCKAAAGGEETRDGVLKNSKVVHVHVRRGRVAEWVPRSGSVQLVSHTRCVSAEEAELLACYEGLKLAAEWIPMPFVGTY</sequence>
<reference evidence="3" key="1">
    <citation type="submission" date="2013-06" db="EMBL/GenBank/DDBJ databases">
        <authorList>
            <person name="Zhao Q."/>
        </authorList>
    </citation>
    <scope>NUCLEOTIDE SEQUENCE</scope>
    <source>
        <strain evidence="3">cv. W1943</strain>
    </source>
</reference>
<accession>A0A0E0MS10</accession>
<reference evidence="2" key="2">
    <citation type="submission" date="2015-06" db="UniProtKB">
        <authorList>
            <consortium name="EnsemblPlants"/>
        </authorList>
    </citation>
    <scope>IDENTIFICATION</scope>
</reference>
<organism evidence="2 3">
    <name type="scientific">Oryza rufipogon</name>
    <name type="common">Brownbeard rice</name>
    <name type="synonym">Asian wild rice</name>
    <dbReference type="NCBI Taxonomy" id="4529"/>
    <lineage>
        <taxon>Eukaryota</taxon>
        <taxon>Viridiplantae</taxon>
        <taxon>Streptophyta</taxon>
        <taxon>Embryophyta</taxon>
        <taxon>Tracheophyta</taxon>
        <taxon>Spermatophyta</taxon>
        <taxon>Magnoliopsida</taxon>
        <taxon>Liliopsida</taxon>
        <taxon>Poales</taxon>
        <taxon>Poaceae</taxon>
        <taxon>BOP clade</taxon>
        <taxon>Oryzoideae</taxon>
        <taxon>Oryzeae</taxon>
        <taxon>Oryzinae</taxon>
        <taxon>Oryza</taxon>
    </lineage>
</organism>